<dbReference type="InterPro" id="IPR050330">
    <property type="entry name" value="Bact_OuterMem_StrucFunc"/>
</dbReference>
<dbReference type="RefSeq" id="WP_135958603.1">
    <property type="nucleotide sequence ID" value="NZ_SRYM01000001.1"/>
</dbReference>
<keyword evidence="2" id="KW-1133">Transmembrane helix</keyword>
<name>A0A4S2F8Y8_PARDI</name>
<evidence type="ECO:0000256" key="1">
    <source>
        <dbReference type="PROSITE-ProRule" id="PRU00473"/>
    </source>
</evidence>
<dbReference type="InterPro" id="IPR006665">
    <property type="entry name" value="OmpA-like"/>
</dbReference>
<feature type="domain" description="OmpA-like" evidence="3">
    <location>
        <begin position="84"/>
        <end position="216"/>
    </location>
</feature>
<organism evidence="4 5">
    <name type="scientific">Parabacteroides distasonis</name>
    <dbReference type="NCBI Taxonomy" id="823"/>
    <lineage>
        <taxon>Bacteria</taxon>
        <taxon>Pseudomonadati</taxon>
        <taxon>Bacteroidota</taxon>
        <taxon>Bacteroidia</taxon>
        <taxon>Bacteroidales</taxon>
        <taxon>Tannerellaceae</taxon>
        <taxon>Parabacteroides</taxon>
    </lineage>
</organism>
<dbReference type="Pfam" id="PF00691">
    <property type="entry name" value="OmpA"/>
    <property type="match status" value="1"/>
</dbReference>
<reference evidence="4 5" key="1">
    <citation type="submission" date="2019-04" db="EMBL/GenBank/DDBJ databases">
        <title>Microbes associate with the intestines of laboratory mice.</title>
        <authorList>
            <person name="Navarre W."/>
            <person name="Wong E."/>
            <person name="Huang K."/>
            <person name="Tropini C."/>
            <person name="Ng K."/>
            <person name="Yu B."/>
        </authorList>
    </citation>
    <scope>NUCLEOTIDE SEQUENCE [LARGE SCALE GENOMIC DNA]</scope>
    <source>
        <strain evidence="4 5">NM39_I3</strain>
    </source>
</reference>
<dbReference type="Gene3D" id="3.30.1330.60">
    <property type="entry name" value="OmpA-like domain"/>
    <property type="match status" value="1"/>
</dbReference>
<dbReference type="PROSITE" id="PS51123">
    <property type="entry name" value="OMPA_2"/>
    <property type="match status" value="1"/>
</dbReference>
<evidence type="ECO:0000313" key="5">
    <source>
        <dbReference type="Proteomes" id="UP000310032"/>
    </source>
</evidence>
<dbReference type="PANTHER" id="PTHR30329:SF21">
    <property type="entry name" value="LIPOPROTEIN YIAD-RELATED"/>
    <property type="match status" value="1"/>
</dbReference>
<evidence type="ECO:0000256" key="2">
    <source>
        <dbReference type="SAM" id="Phobius"/>
    </source>
</evidence>
<evidence type="ECO:0000313" key="4">
    <source>
        <dbReference type="EMBL" id="TGY63914.1"/>
    </source>
</evidence>
<dbReference type="EMBL" id="SRYM01000001">
    <property type="protein sequence ID" value="TGY63914.1"/>
    <property type="molecule type" value="Genomic_DNA"/>
</dbReference>
<dbReference type="CDD" id="cd07185">
    <property type="entry name" value="OmpA_C-like"/>
    <property type="match status" value="1"/>
</dbReference>
<keyword evidence="1 2" id="KW-0472">Membrane</keyword>
<feature type="transmembrane region" description="Helical" evidence="2">
    <location>
        <begin position="23"/>
        <end position="43"/>
    </location>
</feature>
<gene>
    <name evidence="4" type="ORF">E5342_00760</name>
</gene>
<dbReference type="GO" id="GO:0016020">
    <property type="term" value="C:membrane"/>
    <property type="evidence" value="ECO:0007669"/>
    <property type="project" value="UniProtKB-UniRule"/>
</dbReference>
<dbReference type="AlphaFoldDB" id="A0A4S2F8Y8"/>
<dbReference type="SUPFAM" id="SSF103088">
    <property type="entry name" value="OmpA-like"/>
    <property type="match status" value="1"/>
</dbReference>
<dbReference type="PANTHER" id="PTHR30329">
    <property type="entry name" value="STATOR ELEMENT OF FLAGELLAR MOTOR COMPLEX"/>
    <property type="match status" value="1"/>
</dbReference>
<dbReference type="InterPro" id="IPR036737">
    <property type="entry name" value="OmpA-like_sf"/>
</dbReference>
<evidence type="ECO:0000259" key="3">
    <source>
        <dbReference type="PROSITE" id="PS51123"/>
    </source>
</evidence>
<sequence length="234" mass="27567">MKKTNIPYEEREENAFSLSTGDLMAGLLFIFVLLLMSTLLRVVETEEKRTGIVNEYNNVRDSLYIDLQKEFENDLVAWKAEIDSSLVIRFKEPSTLFDYDKSVLKPEFKKILNNFFLRYIKVLREPKFKDHITEIRIEGHTDSKGEYFYNMELSQNRTRAVLQFCFNLIEEEEIKEWAKKLITANGLSSSRLILNENRAVNDSLSRRVEFCVRTDAERQLEKIMKSNLDSIPKK</sequence>
<keyword evidence="2" id="KW-0812">Transmembrane</keyword>
<comment type="caution">
    <text evidence="4">The sequence shown here is derived from an EMBL/GenBank/DDBJ whole genome shotgun (WGS) entry which is preliminary data.</text>
</comment>
<proteinExistence type="predicted"/>
<accession>A0A4S2F8Y8</accession>
<protein>
    <submittedName>
        <fullName evidence="4">OmpA family protein</fullName>
    </submittedName>
</protein>
<dbReference type="Proteomes" id="UP000310032">
    <property type="component" value="Unassembled WGS sequence"/>
</dbReference>